<reference evidence="2" key="2">
    <citation type="submission" date="2021-05" db="EMBL/GenBank/DDBJ databases">
        <authorList>
            <person name="Pain A."/>
        </authorList>
    </citation>
    <scope>NUCLEOTIDE SEQUENCE</scope>
    <source>
        <strain evidence="2">1802A</strain>
    </source>
</reference>
<dbReference type="Proteomes" id="UP001195914">
    <property type="component" value="Unassembled WGS sequence"/>
</dbReference>
<protein>
    <submittedName>
        <fullName evidence="2">Uncharacterized protein</fullName>
    </submittedName>
</protein>
<comment type="caution">
    <text evidence="2">The sequence shown here is derived from an EMBL/GenBank/DDBJ whole genome shotgun (WGS) entry which is preliminary data.</text>
</comment>
<dbReference type="AlphaFoldDB" id="A0AAD9G6F0"/>
<evidence type="ECO:0000313" key="2">
    <source>
        <dbReference type="EMBL" id="KAK1932681.1"/>
    </source>
</evidence>
<organism evidence="2 3">
    <name type="scientific">Babesia divergens</name>
    <dbReference type="NCBI Taxonomy" id="32595"/>
    <lineage>
        <taxon>Eukaryota</taxon>
        <taxon>Sar</taxon>
        <taxon>Alveolata</taxon>
        <taxon>Apicomplexa</taxon>
        <taxon>Aconoidasida</taxon>
        <taxon>Piroplasmida</taxon>
        <taxon>Babesiidae</taxon>
        <taxon>Babesia</taxon>
    </lineage>
</organism>
<evidence type="ECO:0000256" key="1">
    <source>
        <dbReference type="SAM" id="MobiDB-lite"/>
    </source>
</evidence>
<accession>A0AAD9G6F0</accession>
<proteinExistence type="predicted"/>
<keyword evidence="3" id="KW-1185">Reference proteome</keyword>
<feature type="compositionally biased region" description="Acidic residues" evidence="1">
    <location>
        <begin position="168"/>
        <end position="183"/>
    </location>
</feature>
<dbReference type="EMBL" id="JAHBMH010000073">
    <property type="protein sequence ID" value="KAK1932681.1"/>
    <property type="molecule type" value="Genomic_DNA"/>
</dbReference>
<name>A0AAD9G6F0_BABDI</name>
<reference evidence="2" key="1">
    <citation type="journal article" date="2014" name="Nucleic Acids Res.">
        <title>The evolutionary dynamics of variant antigen genes in Babesia reveal a history of genomic innovation underlying host-parasite interaction.</title>
        <authorList>
            <person name="Jackson A.P."/>
            <person name="Otto T.D."/>
            <person name="Darby A."/>
            <person name="Ramaprasad A."/>
            <person name="Xia D."/>
            <person name="Echaide I.E."/>
            <person name="Farber M."/>
            <person name="Gahlot S."/>
            <person name="Gamble J."/>
            <person name="Gupta D."/>
            <person name="Gupta Y."/>
            <person name="Jackson L."/>
            <person name="Malandrin L."/>
            <person name="Malas T.B."/>
            <person name="Moussa E."/>
            <person name="Nair M."/>
            <person name="Reid A.J."/>
            <person name="Sanders M."/>
            <person name="Sharma J."/>
            <person name="Tracey A."/>
            <person name="Quail M.A."/>
            <person name="Weir W."/>
            <person name="Wastling J.M."/>
            <person name="Hall N."/>
            <person name="Willadsen P."/>
            <person name="Lingelbach K."/>
            <person name="Shiels B."/>
            <person name="Tait A."/>
            <person name="Berriman M."/>
            <person name="Allred D.R."/>
            <person name="Pain A."/>
        </authorList>
    </citation>
    <scope>NUCLEOTIDE SEQUENCE</scope>
    <source>
        <strain evidence="2">1802A</strain>
    </source>
</reference>
<sequence>MKRRVYEHVVKEQPREDTILVPKAKPLQQEEVDLIEIHRSLTQHWRNNAIIEDTEDLVNLGFPPILRGLSADGTPDDGRLTTQFSRLLEIVEPTLFPDELLQTDFTHVTSTDHMVIDAPDGKNAMHKIDAVMEREAKYANNGDQQMDEKKDDRDMEYDNTFPEHEDNLGEDYDYTFCDEDDAL</sequence>
<evidence type="ECO:0000313" key="3">
    <source>
        <dbReference type="Proteomes" id="UP001195914"/>
    </source>
</evidence>
<feature type="region of interest" description="Disordered" evidence="1">
    <location>
        <begin position="137"/>
        <end position="183"/>
    </location>
</feature>
<gene>
    <name evidence="2" type="ORF">X943_000334</name>
</gene>